<gene>
    <name evidence="8" type="ORF">HNP52_001795</name>
</gene>
<proteinExistence type="inferred from homology"/>
<dbReference type="InterPro" id="IPR013249">
    <property type="entry name" value="RNA_pol_sigma70_r4_t2"/>
</dbReference>
<organism evidence="8 9">
    <name type="scientific">Sphingomonas kyeonggiensis</name>
    <dbReference type="NCBI Taxonomy" id="1268553"/>
    <lineage>
        <taxon>Bacteria</taxon>
        <taxon>Pseudomonadati</taxon>
        <taxon>Pseudomonadota</taxon>
        <taxon>Alphaproteobacteria</taxon>
        <taxon>Sphingomonadales</taxon>
        <taxon>Sphingomonadaceae</taxon>
        <taxon>Sphingomonas</taxon>
    </lineage>
</organism>
<accession>A0A7W7NSE7</accession>
<keyword evidence="4" id="KW-0238">DNA-binding</keyword>
<evidence type="ECO:0000256" key="3">
    <source>
        <dbReference type="ARBA" id="ARBA00023082"/>
    </source>
</evidence>
<dbReference type="Gene3D" id="1.10.1740.10">
    <property type="match status" value="1"/>
</dbReference>
<feature type="domain" description="RNA polymerase sigma factor 70 region 4 type 2" evidence="7">
    <location>
        <begin position="133"/>
        <end position="182"/>
    </location>
</feature>
<dbReference type="Gene3D" id="1.10.10.10">
    <property type="entry name" value="Winged helix-like DNA-binding domain superfamily/Winged helix DNA-binding domain"/>
    <property type="match status" value="1"/>
</dbReference>
<dbReference type="InterPro" id="IPR007627">
    <property type="entry name" value="RNA_pol_sigma70_r2"/>
</dbReference>
<dbReference type="InterPro" id="IPR039425">
    <property type="entry name" value="RNA_pol_sigma-70-like"/>
</dbReference>
<sequence length="188" mass="20712">MSLDFKDLSDGELAALSLAGRTAAFAEILQRHREAIYRIVVGSIGDPDEALDLVQETFLAAHGALRRYDPARPMRAWLTTIAINKCRDWGRRRAVRRWIALALPIDDAAERVAEDRPGHDVEVADREALARTSRAIAGLPSALREVIVLRTIEGLSQAETAAALEVSEKAVETRLRRARLRLGEVLGG</sequence>
<dbReference type="SUPFAM" id="SSF88659">
    <property type="entry name" value="Sigma3 and sigma4 domains of RNA polymerase sigma factors"/>
    <property type="match status" value="1"/>
</dbReference>
<evidence type="ECO:0000256" key="5">
    <source>
        <dbReference type="ARBA" id="ARBA00023163"/>
    </source>
</evidence>
<dbReference type="InterPro" id="IPR013324">
    <property type="entry name" value="RNA_pol_sigma_r3/r4-like"/>
</dbReference>
<keyword evidence="9" id="KW-1185">Reference proteome</keyword>
<dbReference type="GO" id="GO:0006352">
    <property type="term" value="P:DNA-templated transcription initiation"/>
    <property type="evidence" value="ECO:0007669"/>
    <property type="project" value="InterPro"/>
</dbReference>
<keyword evidence="5" id="KW-0804">Transcription</keyword>
<protein>
    <submittedName>
        <fullName evidence="8">RNA polymerase sigma-70 factor (ECF subfamily)</fullName>
    </submittedName>
</protein>
<dbReference type="Pfam" id="PF04542">
    <property type="entry name" value="Sigma70_r2"/>
    <property type="match status" value="1"/>
</dbReference>
<dbReference type="GO" id="GO:0016987">
    <property type="term" value="F:sigma factor activity"/>
    <property type="evidence" value="ECO:0007669"/>
    <property type="project" value="UniProtKB-KW"/>
</dbReference>
<dbReference type="Proteomes" id="UP000575241">
    <property type="component" value="Unassembled WGS sequence"/>
</dbReference>
<dbReference type="Pfam" id="PF08281">
    <property type="entry name" value="Sigma70_r4_2"/>
    <property type="match status" value="1"/>
</dbReference>
<reference evidence="8 9" key="1">
    <citation type="submission" date="2020-08" db="EMBL/GenBank/DDBJ databases">
        <title>Functional genomics of gut bacteria from endangered species of beetles.</title>
        <authorList>
            <person name="Carlos-Shanley C."/>
        </authorList>
    </citation>
    <scope>NUCLEOTIDE SEQUENCE [LARGE SCALE GENOMIC DNA]</scope>
    <source>
        <strain evidence="8 9">S00224</strain>
    </source>
</reference>
<evidence type="ECO:0000313" key="8">
    <source>
        <dbReference type="EMBL" id="MBB4838726.1"/>
    </source>
</evidence>
<keyword evidence="2" id="KW-0805">Transcription regulation</keyword>
<dbReference type="PANTHER" id="PTHR43133:SF8">
    <property type="entry name" value="RNA POLYMERASE SIGMA FACTOR HI_1459-RELATED"/>
    <property type="match status" value="1"/>
</dbReference>
<name>A0A7W7NSE7_9SPHN</name>
<evidence type="ECO:0000313" key="9">
    <source>
        <dbReference type="Proteomes" id="UP000575241"/>
    </source>
</evidence>
<dbReference type="SUPFAM" id="SSF88946">
    <property type="entry name" value="Sigma2 domain of RNA polymerase sigma factors"/>
    <property type="match status" value="1"/>
</dbReference>
<evidence type="ECO:0000256" key="2">
    <source>
        <dbReference type="ARBA" id="ARBA00023015"/>
    </source>
</evidence>
<feature type="domain" description="RNA polymerase sigma-70 region 2" evidence="6">
    <location>
        <begin position="29"/>
        <end position="94"/>
    </location>
</feature>
<dbReference type="InterPro" id="IPR014284">
    <property type="entry name" value="RNA_pol_sigma-70_dom"/>
</dbReference>
<evidence type="ECO:0000256" key="4">
    <source>
        <dbReference type="ARBA" id="ARBA00023125"/>
    </source>
</evidence>
<dbReference type="NCBIfam" id="TIGR02937">
    <property type="entry name" value="sigma70-ECF"/>
    <property type="match status" value="1"/>
</dbReference>
<evidence type="ECO:0000259" key="6">
    <source>
        <dbReference type="Pfam" id="PF04542"/>
    </source>
</evidence>
<dbReference type="GO" id="GO:0003677">
    <property type="term" value="F:DNA binding"/>
    <property type="evidence" value="ECO:0007669"/>
    <property type="project" value="UniProtKB-KW"/>
</dbReference>
<dbReference type="InterPro" id="IPR036388">
    <property type="entry name" value="WH-like_DNA-bd_sf"/>
</dbReference>
<evidence type="ECO:0000256" key="1">
    <source>
        <dbReference type="ARBA" id="ARBA00010641"/>
    </source>
</evidence>
<evidence type="ECO:0000259" key="7">
    <source>
        <dbReference type="Pfam" id="PF08281"/>
    </source>
</evidence>
<dbReference type="RefSeq" id="WP_184165687.1">
    <property type="nucleotide sequence ID" value="NZ_JACHLN010000002.1"/>
</dbReference>
<keyword evidence="3" id="KW-0731">Sigma factor</keyword>
<comment type="similarity">
    <text evidence="1">Belongs to the sigma-70 factor family. ECF subfamily.</text>
</comment>
<dbReference type="InterPro" id="IPR013325">
    <property type="entry name" value="RNA_pol_sigma_r2"/>
</dbReference>
<comment type="caution">
    <text evidence="8">The sequence shown here is derived from an EMBL/GenBank/DDBJ whole genome shotgun (WGS) entry which is preliminary data.</text>
</comment>
<dbReference type="AlphaFoldDB" id="A0A7W7NSE7"/>
<dbReference type="EMBL" id="JACHLN010000002">
    <property type="protein sequence ID" value="MBB4838726.1"/>
    <property type="molecule type" value="Genomic_DNA"/>
</dbReference>
<dbReference type="PANTHER" id="PTHR43133">
    <property type="entry name" value="RNA POLYMERASE ECF-TYPE SIGMA FACTO"/>
    <property type="match status" value="1"/>
</dbReference>